<keyword evidence="2" id="KW-1185">Reference proteome</keyword>
<name>A0A151CIY4_9BACT</name>
<organism evidence="1 2">
    <name type="scientific">Sulfurovum riftiae</name>
    <dbReference type="NCBI Taxonomy" id="1630136"/>
    <lineage>
        <taxon>Bacteria</taxon>
        <taxon>Pseudomonadati</taxon>
        <taxon>Campylobacterota</taxon>
        <taxon>Epsilonproteobacteria</taxon>
        <taxon>Campylobacterales</taxon>
        <taxon>Sulfurovaceae</taxon>
        <taxon>Sulfurovum</taxon>
    </lineage>
</organism>
<accession>A0A151CIY4</accession>
<dbReference type="RefSeq" id="WP_067328932.1">
    <property type="nucleotide sequence ID" value="NZ_LNKT01000002.1"/>
</dbReference>
<dbReference type="OrthoDB" id="5334767at2"/>
<proteinExistence type="predicted"/>
<gene>
    <name evidence="1" type="ORF">AS592_02520</name>
</gene>
<protein>
    <submittedName>
        <fullName evidence="1">Uncharacterized protein</fullName>
    </submittedName>
</protein>
<dbReference type="AlphaFoldDB" id="A0A151CIY4"/>
<dbReference type="STRING" id="1630136.AS592_02520"/>
<dbReference type="EMBL" id="LNKT01000002">
    <property type="protein sequence ID" value="KYJ87233.1"/>
    <property type="molecule type" value="Genomic_DNA"/>
</dbReference>
<reference evidence="1 2" key="1">
    <citation type="submission" date="2015-11" db="EMBL/GenBank/DDBJ databases">
        <title>Draft genome of Sulfurovum riftiae 1812E, a member of the Epsilonproteobacteria isolated from the tube of the deep-sea hydrothermal vent tubewom Riftia pachyptila.</title>
        <authorList>
            <person name="Vetriani C."/>
            <person name="Giovannelli D."/>
        </authorList>
    </citation>
    <scope>NUCLEOTIDE SEQUENCE [LARGE SCALE GENOMIC DNA]</scope>
    <source>
        <strain evidence="1 2">1812E</strain>
    </source>
</reference>
<dbReference type="Proteomes" id="UP000075359">
    <property type="component" value="Unassembled WGS sequence"/>
</dbReference>
<comment type="caution">
    <text evidence="1">The sequence shown here is derived from an EMBL/GenBank/DDBJ whole genome shotgun (WGS) entry which is preliminary data.</text>
</comment>
<sequence length="69" mass="8264">MAPQDREIEQLRNEIRKEVRAVFKANMKIFDWDIPENDDRKSAEMIIGVMQEAMDELKQEITDGKYDQY</sequence>
<evidence type="ECO:0000313" key="1">
    <source>
        <dbReference type="EMBL" id="KYJ87233.1"/>
    </source>
</evidence>
<evidence type="ECO:0000313" key="2">
    <source>
        <dbReference type="Proteomes" id="UP000075359"/>
    </source>
</evidence>